<reference evidence="3 4" key="1">
    <citation type="journal article" date="2009" name="Stand. Genomic Sci.">
        <title>Complete genome sequence of Thermanaerovibrio acidaminovorans type strain (Su883).</title>
        <authorList>
            <person name="Chovatia M."/>
            <person name="Sikorski J."/>
            <person name="Schroder M."/>
            <person name="Lapidus A."/>
            <person name="Nolan M."/>
            <person name="Tice H."/>
            <person name="Glavina Del Rio T."/>
            <person name="Copeland A."/>
            <person name="Cheng J.F."/>
            <person name="Lucas S."/>
            <person name="Chen F."/>
            <person name="Bruce D."/>
            <person name="Goodwin L."/>
            <person name="Pitluck S."/>
            <person name="Ivanova N."/>
            <person name="Mavromatis K."/>
            <person name="Ovchinnikova G."/>
            <person name="Pati A."/>
            <person name="Chen A."/>
            <person name="Palaniappan K."/>
            <person name="Land M."/>
            <person name="Hauser L."/>
            <person name="Chang Y.J."/>
            <person name="Jeffries C.D."/>
            <person name="Chain P."/>
            <person name="Saunders E."/>
            <person name="Detter J.C."/>
            <person name="Brettin T."/>
            <person name="Rohde M."/>
            <person name="Goker M."/>
            <person name="Spring S."/>
            <person name="Bristow J."/>
            <person name="Markowitz V."/>
            <person name="Hugenholtz P."/>
            <person name="Kyrpides N.C."/>
            <person name="Klenk H.P."/>
            <person name="Eisen J.A."/>
        </authorList>
    </citation>
    <scope>NUCLEOTIDE SEQUENCE [LARGE SCALE GENOMIC DNA]</scope>
    <source>
        <strain evidence="4">ATCC 49978 / DSM 6589 / Su883</strain>
    </source>
</reference>
<dbReference type="PANTHER" id="PTHR16301:SF20">
    <property type="entry name" value="IMPACT FAMILY MEMBER YIGZ"/>
    <property type="match status" value="1"/>
</dbReference>
<evidence type="ECO:0000313" key="3">
    <source>
        <dbReference type="EMBL" id="ACZ19940.1"/>
    </source>
</evidence>
<evidence type="ECO:0000259" key="2">
    <source>
        <dbReference type="Pfam" id="PF01205"/>
    </source>
</evidence>
<dbReference type="STRING" id="525903.Taci_1726"/>
<name>D1B7E9_THEAS</name>
<dbReference type="Proteomes" id="UP000002030">
    <property type="component" value="Chromosome"/>
</dbReference>
<dbReference type="AlphaFoldDB" id="D1B7E9"/>
<protein>
    <recommendedName>
        <fullName evidence="2">Impact N-terminal domain-containing protein</fullName>
    </recommendedName>
</protein>
<dbReference type="EnsemblBacteria" id="ACZ19940">
    <property type="protein sequence ID" value="ACZ19940"/>
    <property type="gene ID" value="Taci_1726"/>
</dbReference>
<dbReference type="InterPro" id="IPR023582">
    <property type="entry name" value="Impact"/>
</dbReference>
<evidence type="ECO:0000256" key="1">
    <source>
        <dbReference type="ARBA" id="ARBA00007665"/>
    </source>
</evidence>
<dbReference type="GO" id="GO:0006446">
    <property type="term" value="P:regulation of translational initiation"/>
    <property type="evidence" value="ECO:0007669"/>
    <property type="project" value="TreeGrafter"/>
</dbReference>
<dbReference type="PATRIC" id="fig|525903.6.peg.1716"/>
<feature type="domain" description="Impact N-terminal" evidence="2">
    <location>
        <begin position="20"/>
        <end position="125"/>
    </location>
</feature>
<organism evidence="3 4">
    <name type="scientific">Thermanaerovibrio acidaminovorans (strain ATCC 49978 / DSM 6589 / Su883)</name>
    <name type="common">Selenomonas acidaminovorans</name>
    <dbReference type="NCBI Taxonomy" id="525903"/>
    <lineage>
        <taxon>Bacteria</taxon>
        <taxon>Thermotogati</taxon>
        <taxon>Synergistota</taxon>
        <taxon>Synergistia</taxon>
        <taxon>Synergistales</taxon>
        <taxon>Synergistaceae</taxon>
        <taxon>Thermanaerovibrio</taxon>
    </lineage>
</organism>
<dbReference type="EMBL" id="CP001818">
    <property type="protein sequence ID" value="ACZ19940.1"/>
    <property type="molecule type" value="Genomic_DNA"/>
</dbReference>
<comment type="similarity">
    <text evidence="1">Belongs to the IMPACT family.</text>
</comment>
<dbReference type="HOGENOM" id="CLU_083552_3_1_0"/>
<proteinExistence type="inferred from homology"/>
<dbReference type="InterPro" id="IPR020568">
    <property type="entry name" value="Ribosomal_Su5_D2-typ_SF"/>
</dbReference>
<dbReference type="Gene3D" id="3.30.230.30">
    <property type="entry name" value="Impact, N-terminal domain"/>
    <property type="match status" value="1"/>
</dbReference>
<sequence>MNLDPILAPGGRFHREVVIKRSRFIGVVIPFDHSIPMKDLIRSVQEEFPRATHYCWAYRTRWPRLDEGSSDGGEPSGTAGRPILNAILASGTWQAAVVVVRYFGGIKLGVRGLIDAYNLSAAEALEACPKVTLEECVPVTLRLPYQKEDQLRYWWGRAGLSPQALSWDYAQDLTVRGILPSALLDQLRAFMDSASPRGEIQIQLGEAVLAPSPREA</sequence>
<dbReference type="KEGG" id="tai:Taci_1726"/>
<keyword evidence="4" id="KW-1185">Reference proteome</keyword>
<accession>D1B7E9</accession>
<gene>
    <name evidence="3" type="ordered locus">Taci_1726</name>
</gene>
<dbReference type="OrthoDB" id="9813771at2"/>
<dbReference type="RefSeq" id="WP_012870449.1">
    <property type="nucleotide sequence ID" value="NC_013522.1"/>
</dbReference>
<dbReference type="InterPro" id="IPR036956">
    <property type="entry name" value="Impact_N_sf"/>
</dbReference>
<dbReference type="InterPro" id="IPR001498">
    <property type="entry name" value="Impact_N"/>
</dbReference>
<dbReference type="PANTHER" id="PTHR16301">
    <property type="entry name" value="IMPACT-RELATED"/>
    <property type="match status" value="1"/>
</dbReference>
<dbReference type="GO" id="GO:0005737">
    <property type="term" value="C:cytoplasm"/>
    <property type="evidence" value="ECO:0007669"/>
    <property type="project" value="TreeGrafter"/>
</dbReference>
<dbReference type="Pfam" id="PF01205">
    <property type="entry name" value="Impact_N"/>
    <property type="match status" value="1"/>
</dbReference>
<dbReference type="SUPFAM" id="SSF54211">
    <property type="entry name" value="Ribosomal protein S5 domain 2-like"/>
    <property type="match status" value="1"/>
</dbReference>
<dbReference type="eggNOG" id="COG1739">
    <property type="taxonomic scope" value="Bacteria"/>
</dbReference>
<evidence type="ECO:0000313" key="4">
    <source>
        <dbReference type="Proteomes" id="UP000002030"/>
    </source>
</evidence>